<dbReference type="KEGG" id="hro:HELRODRAFT_169796"/>
<accession>T1F2B9</accession>
<organism evidence="3 4">
    <name type="scientific">Helobdella robusta</name>
    <name type="common">Californian leech</name>
    <dbReference type="NCBI Taxonomy" id="6412"/>
    <lineage>
        <taxon>Eukaryota</taxon>
        <taxon>Metazoa</taxon>
        <taxon>Spiralia</taxon>
        <taxon>Lophotrochozoa</taxon>
        <taxon>Annelida</taxon>
        <taxon>Clitellata</taxon>
        <taxon>Hirudinea</taxon>
        <taxon>Rhynchobdellida</taxon>
        <taxon>Glossiphoniidae</taxon>
        <taxon>Helobdella</taxon>
    </lineage>
</organism>
<gene>
    <name evidence="3" type="primary">20202969</name>
    <name evidence="2" type="ORF">HELRODRAFT_169796</name>
</gene>
<sequence length="151" mass="16510">MTANNQEIMTLGELFKTAAIPDFLLKSSDEKDHEGIAMSTFQENLRLHQASSSTQQGTQRAPGFDYVRWKAHGTHRMHHNPDEYVQMCQGLAPYISSVAASSFEGLEERRWAGLTQAPPPIQGLPPKSGYSSVGGGGSRGGYLESQSRDAQ</sequence>
<reference evidence="4" key="1">
    <citation type="submission" date="2012-12" db="EMBL/GenBank/DDBJ databases">
        <authorList>
            <person name="Hellsten U."/>
            <person name="Grimwood J."/>
            <person name="Chapman J.A."/>
            <person name="Shapiro H."/>
            <person name="Aerts A."/>
            <person name="Otillar R.P."/>
            <person name="Terry A.Y."/>
            <person name="Boore J.L."/>
            <person name="Simakov O."/>
            <person name="Marletaz F."/>
            <person name="Cho S.-J."/>
            <person name="Edsinger-Gonzales E."/>
            <person name="Havlak P."/>
            <person name="Kuo D.-H."/>
            <person name="Larsson T."/>
            <person name="Lv J."/>
            <person name="Arendt D."/>
            <person name="Savage R."/>
            <person name="Osoegawa K."/>
            <person name="de Jong P."/>
            <person name="Lindberg D.R."/>
            <person name="Seaver E.C."/>
            <person name="Weisblat D.A."/>
            <person name="Putnam N.H."/>
            <person name="Grigoriev I.V."/>
            <person name="Rokhsar D.S."/>
        </authorList>
    </citation>
    <scope>NUCLEOTIDE SEQUENCE</scope>
</reference>
<reference evidence="3" key="3">
    <citation type="submission" date="2015-06" db="UniProtKB">
        <authorList>
            <consortium name="EnsemblMetazoa"/>
        </authorList>
    </citation>
    <scope>IDENTIFICATION</scope>
</reference>
<protein>
    <submittedName>
        <fullName evidence="2 3">Uncharacterized protein</fullName>
    </submittedName>
</protein>
<dbReference type="EMBL" id="KB096134">
    <property type="protein sequence ID" value="ESO08069.1"/>
    <property type="molecule type" value="Genomic_DNA"/>
</dbReference>
<dbReference type="EMBL" id="AMQM01003396">
    <property type="status" value="NOT_ANNOTATED_CDS"/>
    <property type="molecule type" value="Genomic_DNA"/>
</dbReference>
<evidence type="ECO:0000256" key="1">
    <source>
        <dbReference type="SAM" id="MobiDB-lite"/>
    </source>
</evidence>
<dbReference type="HOGENOM" id="CLU_1733470_0_0_1"/>
<dbReference type="CTD" id="20202969"/>
<evidence type="ECO:0000313" key="2">
    <source>
        <dbReference type="EMBL" id="ESO08069.1"/>
    </source>
</evidence>
<evidence type="ECO:0000313" key="4">
    <source>
        <dbReference type="Proteomes" id="UP000015101"/>
    </source>
</evidence>
<proteinExistence type="predicted"/>
<dbReference type="GeneID" id="20202969"/>
<dbReference type="Proteomes" id="UP000015101">
    <property type="component" value="Unassembled WGS sequence"/>
</dbReference>
<dbReference type="AlphaFoldDB" id="T1F2B9"/>
<reference evidence="2 4" key="2">
    <citation type="journal article" date="2013" name="Nature">
        <title>Insights into bilaterian evolution from three spiralian genomes.</title>
        <authorList>
            <person name="Simakov O."/>
            <person name="Marletaz F."/>
            <person name="Cho S.J."/>
            <person name="Edsinger-Gonzales E."/>
            <person name="Havlak P."/>
            <person name="Hellsten U."/>
            <person name="Kuo D.H."/>
            <person name="Larsson T."/>
            <person name="Lv J."/>
            <person name="Arendt D."/>
            <person name="Savage R."/>
            <person name="Osoegawa K."/>
            <person name="de Jong P."/>
            <person name="Grimwood J."/>
            <person name="Chapman J.A."/>
            <person name="Shapiro H."/>
            <person name="Aerts A."/>
            <person name="Otillar R.P."/>
            <person name="Terry A.Y."/>
            <person name="Boore J.L."/>
            <person name="Grigoriev I.V."/>
            <person name="Lindberg D.R."/>
            <person name="Seaver E.C."/>
            <person name="Weisblat D.A."/>
            <person name="Putnam N.H."/>
            <person name="Rokhsar D.S."/>
        </authorList>
    </citation>
    <scope>NUCLEOTIDE SEQUENCE</scope>
</reference>
<dbReference type="InParanoid" id="T1F2B9"/>
<dbReference type="OMA" id="ANNQEIM"/>
<dbReference type="RefSeq" id="XP_009013858.1">
    <property type="nucleotide sequence ID" value="XM_009015610.1"/>
</dbReference>
<feature type="region of interest" description="Disordered" evidence="1">
    <location>
        <begin position="110"/>
        <end position="151"/>
    </location>
</feature>
<name>T1F2B9_HELRO</name>
<evidence type="ECO:0000313" key="3">
    <source>
        <dbReference type="EnsemblMetazoa" id="HelroP169796"/>
    </source>
</evidence>
<dbReference type="EnsemblMetazoa" id="HelroT169796">
    <property type="protein sequence ID" value="HelroP169796"/>
    <property type="gene ID" value="HelroG169796"/>
</dbReference>
<keyword evidence="4" id="KW-1185">Reference proteome</keyword>